<keyword evidence="5" id="KW-1185">Reference proteome</keyword>
<keyword evidence="3" id="KW-0753">Steroid metabolism</keyword>
<dbReference type="NCBIfam" id="NF009466">
    <property type="entry name" value="PRK12826.1-2"/>
    <property type="match status" value="1"/>
</dbReference>
<keyword evidence="3" id="KW-0443">Lipid metabolism</keyword>
<dbReference type="PROSITE" id="PS00061">
    <property type="entry name" value="ADH_SHORT"/>
    <property type="match status" value="1"/>
</dbReference>
<comment type="similarity">
    <text evidence="1">Belongs to the short-chain dehydrogenases/reductases (SDR) family.</text>
</comment>
<dbReference type="GO" id="GO:0008206">
    <property type="term" value="P:bile acid metabolic process"/>
    <property type="evidence" value="ECO:0007669"/>
    <property type="project" value="UniProtKB-ARBA"/>
</dbReference>
<reference evidence="4 5" key="1">
    <citation type="submission" date="2019-03" db="EMBL/GenBank/DDBJ databases">
        <title>Draft Genome Sequence of Desulfosporosinus fructosivorans Strain 63.6F, Isolated from Marine Sediment in the Baltic Sea.</title>
        <authorList>
            <person name="Hausmann B."/>
            <person name="Vandieken V."/>
            <person name="Pjevac P."/>
            <person name="Schreck K."/>
            <person name="Herbold C.W."/>
            <person name="Loy A."/>
        </authorList>
    </citation>
    <scope>NUCLEOTIDE SEQUENCE [LARGE SCALE GENOMIC DNA]</scope>
    <source>
        <strain evidence="4 5">63.6F</strain>
    </source>
</reference>
<organism evidence="4 5">
    <name type="scientific">Desulfosporosinus fructosivorans</name>
    <dbReference type="NCBI Taxonomy" id="2018669"/>
    <lineage>
        <taxon>Bacteria</taxon>
        <taxon>Bacillati</taxon>
        <taxon>Bacillota</taxon>
        <taxon>Clostridia</taxon>
        <taxon>Eubacteriales</taxon>
        <taxon>Desulfitobacteriaceae</taxon>
        <taxon>Desulfosporosinus</taxon>
    </lineage>
</organism>
<keyword evidence="2" id="KW-0560">Oxidoreductase</keyword>
<dbReference type="PANTHER" id="PTHR42879:SF2">
    <property type="entry name" value="3-OXOACYL-[ACYL-CARRIER-PROTEIN] REDUCTASE FABG"/>
    <property type="match status" value="1"/>
</dbReference>
<dbReference type="InterPro" id="IPR050259">
    <property type="entry name" value="SDR"/>
</dbReference>
<evidence type="ECO:0000256" key="2">
    <source>
        <dbReference type="ARBA" id="ARBA00023002"/>
    </source>
</evidence>
<dbReference type="Gene3D" id="3.40.50.720">
    <property type="entry name" value="NAD(P)-binding Rossmann-like Domain"/>
    <property type="match status" value="1"/>
</dbReference>
<dbReference type="EMBL" id="SPQQ01000002">
    <property type="protein sequence ID" value="TGE39285.1"/>
    <property type="molecule type" value="Genomic_DNA"/>
</dbReference>
<evidence type="ECO:0000256" key="1">
    <source>
        <dbReference type="ARBA" id="ARBA00006484"/>
    </source>
</evidence>
<protein>
    <submittedName>
        <fullName evidence="4">SDR family oxidoreductase</fullName>
    </submittedName>
</protein>
<dbReference type="InterPro" id="IPR036291">
    <property type="entry name" value="NAD(P)-bd_dom_sf"/>
</dbReference>
<dbReference type="FunFam" id="3.40.50.720:FF:000084">
    <property type="entry name" value="Short-chain dehydrogenase reductase"/>
    <property type="match status" value="1"/>
</dbReference>
<sequence>MRRNVLARRGHFWTMKKRLANCRTNLRVGGNKMFSLKDKVAIITGAGQGIGRAIALALASQGAHIVIADINAKSAGSVIDEIRALGNQAIVVEGNVTNEADVQKMVADTIAQFGKIDILVNNAGTVLTGPLTEIALGDWDKVMAINVKGVFLTCKSVIPYMIERRYGKIVNIASVAGKIGGGLMGNSCYATSKGSVIALTKAIAKEMGPYNINCNAICPAFTDTPMTVNFPKDKREAIIRAIPLGRAGKPDDIASAACFLASDGAAFITGEIMDVNGGLVLD</sequence>
<accession>A0A4Z0RAC0</accession>
<dbReference type="Pfam" id="PF13561">
    <property type="entry name" value="adh_short_C2"/>
    <property type="match status" value="1"/>
</dbReference>
<dbReference type="GO" id="GO:0016491">
    <property type="term" value="F:oxidoreductase activity"/>
    <property type="evidence" value="ECO:0007669"/>
    <property type="project" value="UniProtKB-KW"/>
</dbReference>
<comment type="caution">
    <text evidence="4">The sequence shown here is derived from an EMBL/GenBank/DDBJ whole genome shotgun (WGS) entry which is preliminary data.</text>
</comment>
<evidence type="ECO:0000313" key="4">
    <source>
        <dbReference type="EMBL" id="TGE39285.1"/>
    </source>
</evidence>
<dbReference type="Proteomes" id="UP000298460">
    <property type="component" value="Unassembled WGS sequence"/>
</dbReference>
<evidence type="ECO:0000313" key="5">
    <source>
        <dbReference type="Proteomes" id="UP000298460"/>
    </source>
</evidence>
<dbReference type="PRINTS" id="PR00080">
    <property type="entry name" value="SDRFAMILY"/>
</dbReference>
<proteinExistence type="inferred from homology"/>
<dbReference type="SUPFAM" id="SSF51735">
    <property type="entry name" value="NAD(P)-binding Rossmann-fold domains"/>
    <property type="match status" value="1"/>
</dbReference>
<dbReference type="PRINTS" id="PR00081">
    <property type="entry name" value="GDHRDH"/>
</dbReference>
<dbReference type="InterPro" id="IPR002347">
    <property type="entry name" value="SDR_fam"/>
</dbReference>
<evidence type="ECO:0000256" key="3">
    <source>
        <dbReference type="ARBA" id="ARBA00023221"/>
    </source>
</evidence>
<dbReference type="AlphaFoldDB" id="A0A4Z0RAC0"/>
<gene>
    <name evidence="4" type="ORF">E4K67_07550</name>
</gene>
<name>A0A4Z0RAC0_9FIRM</name>
<dbReference type="InterPro" id="IPR020904">
    <property type="entry name" value="Sc_DH/Rdtase_CS"/>
</dbReference>
<dbReference type="NCBIfam" id="NF005559">
    <property type="entry name" value="PRK07231.1"/>
    <property type="match status" value="1"/>
</dbReference>
<dbReference type="PANTHER" id="PTHR42879">
    <property type="entry name" value="3-OXOACYL-(ACYL-CARRIER-PROTEIN) REDUCTASE"/>
    <property type="match status" value="1"/>
</dbReference>